<gene>
    <name evidence="3" type="ORF">BJ993_000549</name>
</gene>
<comment type="caution">
    <text evidence="3">The sequence shown here is derived from an EMBL/GenBank/DDBJ whole genome shotgun (WGS) entry which is preliminary data.</text>
</comment>
<dbReference type="CDD" id="cd03450">
    <property type="entry name" value="NodN"/>
    <property type="match status" value="1"/>
</dbReference>
<dbReference type="PANTHER" id="PTHR42993">
    <property type="entry name" value="MAOC-LIKE DEHYDRATASE DOMAIN-CONTAINING PROTEIN"/>
    <property type="match status" value="1"/>
</dbReference>
<dbReference type="InterPro" id="IPR002539">
    <property type="entry name" value="MaoC-like_dom"/>
</dbReference>
<evidence type="ECO:0000313" key="4">
    <source>
        <dbReference type="Proteomes" id="UP000562045"/>
    </source>
</evidence>
<dbReference type="Proteomes" id="UP000562045">
    <property type="component" value="Unassembled WGS sequence"/>
</dbReference>
<dbReference type="InterPro" id="IPR039375">
    <property type="entry name" value="NodN-like"/>
</dbReference>
<dbReference type="RefSeq" id="WP_036541482.1">
    <property type="nucleotide sequence ID" value="NZ_JACBZM010000001.1"/>
</dbReference>
<evidence type="ECO:0000313" key="3">
    <source>
        <dbReference type="EMBL" id="NYI43469.1"/>
    </source>
</evidence>
<reference evidence="3 4" key="1">
    <citation type="submission" date="2020-07" db="EMBL/GenBank/DDBJ databases">
        <title>Sequencing the genomes of 1000 actinobacteria strains.</title>
        <authorList>
            <person name="Klenk H.-P."/>
        </authorList>
    </citation>
    <scope>NUCLEOTIDE SEQUENCE [LARGE SCALE GENOMIC DNA]</scope>
    <source>
        <strain evidence="3 4">DSM 15131</strain>
    </source>
</reference>
<evidence type="ECO:0000259" key="2">
    <source>
        <dbReference type="Pfam" id="PF01575"/>
    </source>
</evidence>
<dbReference type="AlphaFoldDB" id="A0A7Z0CJV2"/>
<dbReference type="InterPro" id="IPR029069">
    <property type="entry name" value="HotDog_dom_sf"/>
</dbReference>
<dbReference type="Gene3D" id="3.10.129.10">
    <property type="entry name" value="Hotdog Thioesterase"/>
    <property type="match status" value="1"/>
</dbReference>
<dbReference type="Pfam" id="PF01575">
    <property type="entry name" value="MaoC_dehydratas"/>
    <property type="match status" value="1"/>
</dbReference>
<sequence length="150" mass="16600">MRVFTTFEEVAEAAGTDLGTSEWVTIDQRRVNQFADATGDHQWIHVDMERAKEGPFGGTIAHGYLTLSLVPWLGSQVFTLRTPGAKLNYGVNKVRFPHPLLVGKRIRLHVKMGEVVDIPSGKQLTVQHTIEIEGEDKPACVAETVVLLLP</sequence>
<proteinExistence type="inferred from homology"/>
<dbReference type="PANTHER" id="PTHR42993:SF1">
    <property type="entry name" value="MAOC-LIKE DEHYDRATASE DOMAIN-CONTAINING PROTEIN"/>
    <property type="match status" value="1"/>
</dbReference>
<accession>A0A7Z0CJV2</accession>
<evidence type="ECO:0000256" key="1">
    <source>
        <dbReference type="ARBA" id="ARBA00005254"/>
    </source>
</evidence>
<protein>
    <submittedName>
        <fullName evidence="3">Acyl dehydratase</fullName>
    </submittedName>
</protein>
<dbReference type="EMBL" id="JACBZM010000001">
    <property type="protein sequence ID" value="NYI43469.1"/>
    <property type="molecule type" value="Genomic_DNA"/>
</dbReference>
<dbReference type="SUPFAM" id="SSF54637">
    <property type="entry name" value="Thioesterase/thiol ester dehydrase-isomerase"/>
    <property type="match status" value="1"/>
</dbReference>
<comment type="similarity">
    <text evidence="1">Belongs to the enoyl-CoA hydratase/isomerase family.</text>
</comment>
<name>A0A7Z0CJV2_9ACTN</name>
<feature type="domain" description="MaoC-like" evidence="2">
    <location>
        <begin position="11"/>
        <end position="123"/>
    </location>
</feature>
<organism evidence="3 4">
    <name type="scientific">Nocardioides aromaticivorans</name>
    <dbReference type="NCBI Taxonomy" id="200618"/>
    <lineage>
        <taxon>Bacteria</taxon>
        <taxon>Bacillati</taxon>
        <taxon>Actinomycetota</taxon>
        <taxon>Actinomycetes</taxon>
        <taxon>Propionibacteriales</taxon>
        <taxon>Nocardioidaceae</taxon>
        <taxon>Nocardioides</taxon>
    </lineage>
</organism>